<dbReference type="AlphaFoldDB" id="A0A820H251"/>
<comment type="caution">
    <text evidence="3">The sequence shown here is derived from an EMBL/GenBank/DDBJ whole genome shotgun (WGS) entry which is preliminary data.</text>
</comment>
<evidence type="ECO:0000313" key="4">
    <source>
        <dbReference type="Proteomes" id="UP000663874"/>
    </source>
</evidence>
<dbReference type="EMBL" id="CAJOBE010029726">
    <property type="protein sequence ID" value="CAF4286482.1"/>
    <property type="molecule type" value="Genomic_DNA"/>
</dbReference>
<sequence length="68" mass="7223">MSSMDNLKVSGNYGRGNSTKDMLQNSSNSNPPAPSININNNLNVASGRAAQVLRQIKQSSLSNSSKDL</sequence>
<feature type="compositionally biased region" description="Polar residues" evidence="1">
    <location>
        <begin position="15"/>
        <end position="24"/>
    </location>
</feature>
<reference evidence="3" key="1">
    <citation type="submission" date="2021-02" db="EMBL/GenBank/DDBJ databases">
        <authorList>
            <person name="Nowell W R."/>
        </authorList>
    </citation>
    <scope>NUCLEOTIDE SEQUENCE</scope>
</reference>
<dbReference type="EMBL" id="CAJNOU010013428">
    <property type="protein sequence ID" value="CAF1565153.1"/>
    <property type="molecule type" value="Genomic_DNA"/>
</dbReference>
<evidence type="ECO:0000313" key="3">
    <source>
        <dbReference type="EMBL" id="CAF4286482.1"/>
    </source>
</evidence>
<feature type="region of interest" description="Disordered" evidence="1">
    <location>
        <begin position="1"/>
        <end position="42"/>
    </location>
</feature>
<dbReference type="Proteomes" id="UP000663889">
    <property type="component" value="Unassembled WGS sequence"/>
</dbReference>
<proteinExistence type="predicted"/>
<name>A0A820H251_9BILA</name>
<dbReference type="Proteomes" id="UP000663874">
    <property type="component" value="Unassembled WGS sequence"/>
</dbReference>
<protein>
    <submittedName>
        <fullName evidence="3">Uncharacterized protein</fullName>
    </submittedName>
</protein>
<gene>
    <name evidence="3" type="ORF">FNK824_LOCUS40098</name>
    <name evidence="2" type="ORF">SEV965_LOCUS39321</name>
</gene>
<evidence type="ECO:0000313" key="2">
    <source>
        <dbReference type="EMBL" id="CAF1565153.1"/>
    </source>
</evidence>
<organism evidence="3 4">
    <name type="scientific">Rotaria sordida</name>
    <dbReference type="NCBI Taxonomy" id="392033"/>
    <lineage>
        <taxon>Eukaryota</taxon>
        <taxon>Metazoa</taxon>
        <taxon>Spiralia</taxon>
        <taxon>Gnathifera</taxon>
        <taxon>Rotifera</taxon>
        <taxon>Eurotatoria</taxon>
        <taxon>Bdelloidea</taxon>
        <taxon>Philodinida</taxon>
        <taxon>Philodinidae</taxon>
        <taxon>Rotaria</taxon>
    </lineage>
</organism>
<accession>A0A820H251</accession>
<evidence type="ECO:0000256" key="1">
    <source>
        <dbReference type="SAM" id="MobiDB-lite"/>
    </source>
</evidence>
<feature type="non-terminal residue" evidence="3">
    <location>
        <position position="1"/>
    </location>
</feature>
<feature type="compositionally biased region" description="Low complexity" evidence="1">
    <location>
        <begin position="25"/>
        <end position="42"/>
    </location>
</feature>